<protein>
    <recommendedName>
        <fullName evidence="2">Cell shape-determining protein MreC</fullName>
    </recommendedName>
    <alternativeName>
        <fullName evidence="4">Cell shape protein MreC</fullName>
    </alternativeName>
</protein>
<feature type="domain" description="Rod shape-determining protein MreC beta-barrel core" evidence="5">
    <location>
        <begin position="112"/>
        <end position="259"/>
    </location>
</feature>
<dbReference type="InterPro" id="IPR042175">
    <property type="entry name" value="Cell/Rod_MreC_2"/>
</dbReference>
<evidence type="ECO:0000256" key="2">
    <source>
        <dbReference type="ARBA" id="ARBA00013855"/>
    </source>
</evidence>
<dbReference type="Proteomes" id="UP001474120">
    <property type="component" value="Unassembled WGS sequence"/>
</dbReference>
<keyword evidence="7" id="KW-1185">Reference proteome</keyword>
<dbReference type="Gene3D" id="2.40.10.340">
    <property type="entry name" value="Rod shape-determining protein MreC, domain 1"/>
    <property type="match status" value="1"/>
</dbReference>
<evidence type="ECO:0000313" key="7">
    <source>
        <dbReference type="Proteomes" id="UP001474120"/>
    </source>
</evidence>
<dbReference type="InterPro" id="IPR007221">
    <property type="entry name" value="MreC"/>
</dbReference>
<reference evidence="6 7" key="1">
    <citation type="submission" date="2024-04" db="EMBL/GenBank/DDBJ databases">
        <title>whole genome sequencing of Lutimonas vermicola strain IMCC1616.</title>
        <authorList>
            <person name="Bae S.S."/>
        </authorList>
    </citation>
    <scope>NUCLEOTIDE SEQUENCE [LARGE SCALE GENOMIC DNA]</scope>
    <source>
        <strain evidence="6 7">IMCC1616</strain>
    </source>
</reference>
<evidence type="ECO:0000313" key="6">
    <source>
        <dbReference type="EMBL" id="MEL4455601.1"/>
    </source>
</evidence>
<name>A0ABU9KZH1_9FLAO</name>
<comment type="similarity">
    <text evidence="1">Belongs to the MreC family.</text>
</comment>
<keyword evidence="3" id="KW-0133">Cell shape</keyword>
<evidence type="ECO:0000256" key="3">
    <source>
        <dbReference type="ARBA" id="ARBA00022960"/>
    </source>
</evidence>
<gene>
    <name evidence="6" type="primary">mreC</name>
    <name evidence="6" type="ORF">AABB81_06810</name>
</gene>
<evidence type="ECO:0000256" key="1">
    <source>
        <dbReference type="ARBA" id="ARBA00009369"/>
    </source>
</evidence>
<dbReference type="RefSeq" id="WP_342159459.1">
    <property type="nucleotide sequence ID" value="NZ_JBCDNA010000001.1"/>
</dbReference>
<evidence type="ECO:0000256" key="4">
    <source>
        <dbReference type="ARBA" id="ARBA00032089"/>
    </source>
</evidence>
<comment type="caution">
    <text evidence="6">The sequence shown here is derived from an EMBL/GenBank/DDBJ whole genome shotgun (WGS) entry which is preliminary data.</text>
</comment>
<organism evidence="6 7">
    <name type="scientific">Lutimonas vermicola</name>
    <dbReference type="NCBI Taxonomy" id="414288"/>
    <lineage>
        <taxon>Bacteria</taxon>
        <taxon>Pseudomonadati</taxon>
        <taxon>Bacteroidota</taxon>
        <taxon>Flavobacteriia</taxon>
        <taxon>Flavobacteriales</taxon>
        <taxon>Flavobacteriaceae</taxon>
        <taxon>Lutimonas</taxon>
    </lineage>
</organism>
<sequence length="276" mass="31467">MQQIISFLYKNKLFILFLLLEVFAVIFTIQSHSFHKSKFVNSANFLSGGIYNKINNFKEFLLLKKENERLNEENVYLKNLLSLEEKDIVQHDMTVIDTLIFKQKYQYTGAKVINNNYRKNNNYLTINKGANQGLESDLGVINSKGIVGITKSVSANYATVLSILNVNSRINAKLLNSDHYGSLSWDNNDYNVVQLLDLPIQAAIYKGDTVVTGGKSTIFPEGIPIGTIKEFKTLNNNYEYIDILLFNDMSSIGYVQVIKNFDKMEIINLEEKSTNE</sequence>
<dbReference type="PANTHER" id="PTHR34138">
    <property type="entry name" value="CELL SHAPE-DETERMINING PROTEIN MREC"/>
    <property type="match status" value="1"/>
</dbReference>
<accession>A0ABU9KZH1</accession>
<dbReference type="Pfam" id="PF04085">
    <property type="entry name" value="MreC"/>
    <property type="match status" value="1"/>
</dbReference>
<dbReference type="EMBL" id="JBCDNA010000001">
    <property type="protein sequence ID" value="MEL4455601.1"/>
    <property type="molecule type" value="Genomic_DNA"/>
</dbReference>
<proteinExistence type="inferred from homology"/>
<dbReference type="NCBIfam" id="NF010532">
    <property type="entry name" value="PRK13922.9-3"/>
    <property type="match status" value="1"/>
</dbReference>
<dbReference type="InterPro" id="IPR055342">
    <property type="entry name" value="MreC_beta-barrel_core"/>
</dbReference>
<dbReference type="InterPro" id="IPR042177">
    <property type="entry name" value="Cell/Rod_1"/>
</dbReference>
<dbReference type="PANTHER" id="PTHR34138:SF1">
    <property type="entry name" value="CELL SHAPE-DETERMINING PROTEIN MREC"/>
    <property type="match status" value="1"/>
</dbReference>
<dbReference type="Gene3D" id="2.40.10.350">
    <property type="entry name" value="Rod shape-determining protein MreC, domain 2"/>
    <property type="match status" value="1"/>
</dbReference>
<evidence type="ECO:0000259" key="5">
    <source>
        <dbReference type="Pfam" id="PF04085"/>
    </source>
</evidence>